<organism evidence="3 4">
    <name type="scientific">Paenibacillus ginsengarvi</name>
    <dbReference type="NCBI Taxonomy" id="400777"/>
    <lineage>
        <taxon>Bacteria</taxon>
        <taxon>Bacillati</taxon>
        <taxon>Bacillota</taxon>
        <taxon>Bacilli</taxon>
        <taxon>Bacillales</taxon>
        <taxon>Paenibacillaceae</taxon>
        <taxon>Paenibacillus</taxon>
    </lineage>
</organism>
<gene>
    <name evidence="3" type="ORF">D7M11_21135</name>
</gene>
<evidence type="ECO:0000259" key="2">
    <source>
        <dbReference type="Pfam" id="PF07883"/>
    </source>
</evidence>
<evidence type="ECO:0000313" key="3">
    <source>
        <dbReference type="EMBL" id="RKN79188.1"/>
    </source>
</evidence>
<dbReference type="Pfam" id="PF07883">
    <property type="entry name" value="Cupin_2"/>
    <property type="match status" value="1"/>
</dbReference>
<evidence type="ECO:0000313" key="4">
    <source>
        <dbReference type="Proteomes" id="UP000282311"/>
    </source>
</evidence>
<proteinExistence type="predicted"/>
<dbReference type="EMBL" id="RBAH01000016">
    <property type="protein sequence ID" value="RKN79188.1"/>
    <property type="molecule type" value="Genomic_DNA"/>
</dbReference>
<reference evidence="3 4" key="1">
    <citation type="journal article" date="2007" name="Int. J. Syst. Evol. Microbiol.">
        <title>Paenibacillus ginsengarvi sp. nov., isolated from soil from ginseng cultivation.</title>
        <authorList>
            <person name="Yoon M.H."/>
            <person name="Ten L.N."/>
            <person name="Im W.T."/>
        </authorList>
    </citation>
    <scope>NUCLEOTIDE SEQUENCE [LARGE SCALE GENOMIC DNA]</scope>
    <source>
        <strain evidence="3 4">KCTC 13059</strain>
    </source>
</reference>
<dbReference type="RefSeq" id="WP_120749243.1">
    <property type="nucleotide sequence ID" value="NZ_RBAH01000016.1"/>
</dbReference>
<dbReference type="GO" id="GO:0046872">
    <property type="term" value="F:metal ion binding"/>
    <property type="evidence" value="ECO:0007669"/>
    <property type="project" value="UniProtKB-KW"/>
</dbReference>
<dbReference type="InterPro" id="IPR014710">
    <property type="entry name" value="RmlC-like_jellyroll"/>
</dbReference>
<dbReference type="InterPro" id="IPR051610">
    <property type="entry name" value="GPI/OXD"/>
</dbReference>
<dbReference type="OrthoDB" id="9797047at2"/>
<dbReference type="Gene3D" id="2.60.120.10">
    <property type="entry name" value="Jelly Rolls"/>
    <property type="match status" value="1"/>
</dbReference>
<evidence type="ECO:0000256" key="1">
    <source>
        <dbReference type="ARBA" id="ARBA00022723"/>
    </source>
</evidence>
<keyword evidence="1" id="KW-0479">Metal-binding</keyword>
<dbReference type="SUPFAM" id="SSF51182">
    <property type="entry name" value="RmlC-like cupins"/>
    <property type="match status" value="1"/>
</dbReference>
<feature type="domain" description="Cupin type-2" evidence="2">
    <location>
        <begin position="52"/>
        <end position="107"/>
    </location>
</feature>
<protein>
    <submittedName>
        <fullName evidence="3">Cupin domain-containing protein</fullName>
    </submittedName>
</protein>
<accession>A0A3B0C3W5</accession>
<dbReference type="InterPro" id="IPR013096">
    <property type="entry name" value="Cupin_2"/>
</dbReference>
<sequence>MIKLRISDLADRENGHFLGDLLPGAYLSSGGLAFAKPGDRSHTNDGPDGRDYHVHKDREAFVILQGRGTMEVNGAFHPVSVGDVYIIEPGEDHHLISSEDDPVVTLWCHAGKQRHKDQQLQGESPQQ</sequence>
<keyword evidence="4" id="KW-1185">Reference proteome</keyword>
<dbReference type="AlphaFoldDB" id="A0A3B0C3W5"/>
<name>A0A3B0C3W5_9BACL</name>
<dbReference type="InterPro" id="IPR011051">
    <property type="entry name" value="RmlC_Cupin_sf"/>
</dbReference>
<dbReference type="PANTHER" id="PTHR35848:SF6">
    <property type="entry name" value="CUPIN TYPE-2 DOMAIN-CONTAINING PROTEIN"/>
    <property type="match status" value="1"/>
</dbReference>
<dbReference type="PANTHER" id="PTHR35848">
    <property type="entry name" value="OXALATE-BINDING PROTEIN"/>
    <property type="match status" value="1"/>
</dbReference>
<dbReference type="Proteomes" id="UP000282311">
    <property type="component" value="Unassembled WGS sequence"/>
</dbReference>
<comment type="caution">
    <text evidence="3">The sequence shown here is derived from an EMBL/GenBank/DDBJ whole genome shotgun (WGS) entry which is preliminary data.</text>
</comment>